<comment type="caution">
    <text evidence="17">The sequence shown here is derived from an EMBL/GenBank/DDBJ whole genome shotgun (WGS) entry which is preliminary data.</text>
</comment>
<dbReference type="Gene3D" id="2.60.40.10">
    <property type="entry name" value="Immunoglobulins"/>
    <property type="match status" value="4"/>
</dbReference>
<dbReference type="FunFam" id="2.60.40.10:FF:000358">
    <property type="entry name" value="Prolactin receptor"/>
    <property type="match status" value="2"/>
</dbReference>
<keyword evidence="12 14" id="KW-0675">Receptor</keyword>
<dbReference type="Pfam" id="PF09067">
    <property type="entry name" value="EpoR_lig-bind"/>
    <property type="match status" value="2"/>
</dbReference>
<evidence type="ECO:0000256" key="5">
    <source>
        <dbReference type="ARBA" id="ARBA00022723"/>
    </source>
</evidence>
<dbReference type="SMART" id="SM00060">
    <property type="entry name" value="FN3"/>
    <property type="match status" value="4"/>
</dbReference>
<gene>
    <name evidence="14" type="primary">PRLR</name>
    <name evidence="18" type="ORF">IHE44_0011627</name>
    <name evidence="17" type="ORF">IHE44_006842</name>
</gene>
<dbReference type="SUPFAM" id="SSF49265">
    <property type="entry name" value="Fibronectin type III"/>
    <property type="match status" value="4"/>
</dbReference>
<reference evidence="17" key="1">
    <citation type="submission" date="2020-10" db="EMBL/GenBank/DDBJ databases">
        <title>Feather gene expression reveals the developmental basis of iridescence in African starlings.</title>
        <authorList>
            <person name="Rubenstein D.R."/>
        </authorList>
    </citation>
    <scope>NUCLEOTIDE SEQUENCE</scope>
    <source>
        <strain evidence="17">SS15</strain>
        <tissue evidence="17">Liver</tissue>
    </source>
</reference>
<reference evidence="18 19" key="2">
    <citation type="journal article" date="2021" name="J. Hered.">
        <title>Feather Gene Expression Elucidates the Developmental Basis of Plumage Iridescence in African Starlings.</title>
        <authorList>
            <person name="Rubenstein D.R."/>
            <person name="Corvelo A."/>
            <person name="MacManes M.D."/>
            <person name="Maia R."/>
            <person name="Narzisi G."/>
            <person name="Rousaki A."/>
            <person name="Vandenabeele P."/>
            <person name="Shawkey M.D."/>
            <person name="Solomon J."/>
        </authorList>
    </citation>
    <scope>NUCLEOTIDE SEQUENCE [LARGE SCALE GENOMIC DNA]</scope>
    <source>
        <strain evidence="18">SS15</strain>
    </source>
</reference>
<dbReference type="InterPro" id="IPR015152">
    <property type="entry name" value="Growth/epo_recpt_lig-bind"/>
</dbReference>
<evidence type="ECO:0000256" key="2">
    <source>
        <dbReference type="ARBA" id="ARBA00007885"/>
    </source>
</evidence>
<keyword evidence="19" id="KW-1185">Reference proteome</keyword>
<evidence type="ECO:0000259" key="16">
    <source>
        <dbReference type="PROSITE" id="PS50853"/>
    </source>
</evidence>
<evidence type="ECO:0000313" key="19">
    <source>
        <dbReference type="Proteomes" id="UP000618051"/>
    </source>
</evidence>
<evidence type="ECO:0000256" key="15">
    <source>
        <dbReference type="SAM" id="MobiDB-lite"/>
    </source>
</evidence>
<dbReference type="GO" id="GO:0019955">
    <property type="term" value="F:cytokine binding"/>
    <property type="evidence" value="ECO:0007669"/>
    <property type="project" value="TreeGrafter"/>
</dbReference>
<dbReference type="EMBL" id="JADDUC010000242">
    <property type="protein sequence ID" value="KAG0115014.1"/>
    <property type="molecule type" value="Genomic_DNA"/>
</dbReference>
<reference evidence="18" key="3">
    <citation type="submission" date="2022-01" db="EMBL/GenBank/DDBJ databases">
        <authorList>
            <person name="Rubenstein D.R."/>
        </authorList>
    </citation>
    <scope>NUCLEOTIDE SEQUENCE</scope>
    <source>
        <strain evidence="18">SS15</strain>
        <tissue evidence="18">Liver</tissue>
    </source>
</reference>
<comment type="function">
    <text evidence="14">This is a receptor for the anterior pituitary hormone prolactin.</text>
</comment>
<dbReference type="FunFam" id="2.60.40.10:FF:000287">
    <property type="entry name" value="Prolactin receptor"/>
    <property type="match status" value="2"/>
</dbReference>
<evidence type="ECO:0000256" key="13">
    <source>
        <dbReference type="ARBA" id="ARBA00023180"/>
    </source>
</evidence>
<dbReference type="OrthoDB" id="8858139at2759"/>
<evidence type="ECO:0000256" key="9">
    <source>
        <dbReference type="ARBA" id="ARBA00022989"/>
    </source>
</evidence>
<proteinExistence type="inferred from homology"/>
<dbReference type="EMBL" id="JADDUC020000004">
    <property type="protein sequence ID" value="KAI1240173.1"/>
    <property type="molecule type" value="Genomic_DNA"/>
</dbReference>
<dbReference type="GO" id="GO:0009897">
    <property type="term" value="C:external side of plasma membrane"/>
    <property type="evidence" value="ECO:0007669"/>
    <property type="project" value="TreeGrafter"/>
</dbReference>
<accession>A0A835NH02</accession>
<feature type="region of interest" description="Disordered" evidence="15">
    <location>
        <begin position="764"/>
        <end position="793"/>
    </location>
</feature>
<comment type="domain">
    <text evidence="14">The box 1 motif is required for JAK interaction and/or activation.</text>
</comment>
<keyword evidence="7" id="KW-0677">Repeat</keyword>
<dbReference type="InterPro" id="IPR013783">
    <property type="entry name" value="Ig-like_fold"/>
</dbReference>
<dbReference type="Pfam" id="PF00041">
    <property type="entry name" value="fn3"/>
    <property type="match status" value="1"/>
</dbReference>
<keyword evidence="11 14" id="KW-1015">Disulfide bond</keyword>
<evidence type="ECO:0000256" key="4">
    <source>
        <dbReference type="ARBA" id="ARBA00022692"/>
    </source>
</evidence>
<evidence type="ECO:0000256" key="10">
    <source>
        <dbReference type="ARBA" id="ARBA00023136"/>
    </source>
</evidence>
<evidence type="ECO:0000256" key="6">
    <source>
        <dbReference type="ARBA" id="ARBA00022729"/>
    </source>
</evidence>
<keyword evidence="13" id="KW-0325">Glycoprotein</keyword>
<feature type="region of interest" description="Disordered" evidence="15">
    <location>
        <begin position="921"/>
        <end position="948"/>
    </location>
</feature>
<keyword evidence="9 14" id="KW-1133">Transmembrane helix</keyword>
<dbReference type="Proteomes" id="UP000618051">
    <property type="component" value="Unassembled WGS sequence"/>
</dbReference>
<dbReference type="GO" id="GO:0004925">
    <property type="term" value="F:prolactin receptor activity"/>
    <property type="evidence" value="ECO:0007669"/>
    <property type="project" value="TreeGrafter"/>
</dbReference>
<evidence type="ECO:0000313" key="18">
    <source>
        <dbReference type="EMBL" id="KAI1240173.1"/>
    </source>
</evidence>
<comment type="subcellular location">
    <subcellularLocation>
        <location evidence="1 14">Membrane</location>
        <topology evidence="1 14">Single-pass type I membrane protein</topology>
    </subcellularLocation>
</comment>
<dbReference type="GO" id="GO:0008284">
    <property type="term" value="P:positive regulation of cell population proliferation"/>
    <property type="evidence" value="ECO:0007669"/>
    <property type="project" value="TreeGrafter"/>
</dbReference>
<keyword evidence="6" id="KW-0732">Signal</keyword>
<keyword evidence="4 14" id="KW-0812">Transmembrane</keyword>
<feature type="domain" description="Fibronectin type-III" evidence="16">
    <location>
        <begin position="428"/>
        <end position="529"/>
    </location>
</feature>
<name>A0A835NH02_9PASS</name>
<sequence>MAKINCNGLFESQEELDSYVRLLSSHPPTIGTSVGEAEARVILVNQCHAKNSFIRFDKALADQKLPRVSWVLLLPPGKPPLFSLEGGCASAPRAKPGLLLCQRSPAEPQSSVRLIAESWQCLGARSPQDRVPGAGTRTQCRAASPLSPLPALRAGRLTRSSSPLLFPPLPWSPAVPKGFASRSWESVNANILGRFTKQISYPNQALLDQNRLFTLSRILGSQSYPGKPKIIRCRSLEKETFSCWWKPGSDGGLPNNYTLFYSKDSEEKIYECPDYLTSGPNSCYFDKNHTNPWTTYIITVMATNEIGSNSSDPQHVDVTSIVQPDAPVNLSLETNTSANMSYLWAKWSPPPLADASSNSHVYHYELRLKPEAKEEWETVSVGVQTHYEVSSLQAGVKYVVQVRCMLDLGEWSEWSSERSIQVAKERLPPEKPTITKCRSPEKETFTCWWKPASNGGLLTNHTLLYSKEGEEKVYECPDYKTAGPNSCYFDKKHTSFWTIYNITVRATNEMGSNVSDPHYVDVTYIVQPDPPVNITLELKKSMKRKPYLVLTWSPPPLADVRSGWLTLEYELRLKPEEGEEWETIFVGQQTQCKMFSLNPGKRYIVQIHCKPDHHGLWSEWSPEMYIEIPTDFRVKDMVVWIIVGVLSSLICLIMCWIMIMKGYRMMAFILPPVPGPKIKGIDTHLLETGKSEELLSALGCHGFPPTSDCEELLIEYLEVEDSEDQQLMPSHDTPSKNTKIILKETDSDSGRGSCDSPSLLPVKCRESRGLPSTLQTQDVRAKEKKGGKGSWETQCTASEQKMLPCNSESIKSCTWLAAQLPGNQPAMFAYHSTVEAFRITLNTTNVNTSPVLVGNEENRQSLYPIAETVYDDVEKISEMEYSKPDQTTVQVRQNQQNDKSPFLNPKLMDYVEVHKVRQDEEPTLLLKHKENNGKTKKSTVPGTSKEYTKVSTVVDHHILVLLPDQRTQNTPVSQEPVAETSQNPQENQAEKNTGYSTTAPSNSRGDTSGSDYLDPSSFMPSFK</sequence>
<evidence type="ECO:0000256" key="12">
    <source>
        <dbReference type="ARBA" id="ARBA00023170"/>
    </source>
</evidence>
<evidence type="ECO:0000256" key="8">
    <source>
        <dbReference type="ARBA" id="ARBA00022833"/>
    </source>
</evidence>
<dbReference type="GO" id="GO:0017046">
    <property type="term" value="F:peptide hormone binding"/>
    <property type="evidence" value="ECO:0007669"/>
    <property type="project" value="TreeGrafter"/>
</dbReference>
<dbReference type="InterPro" id="IPR050379">
    <property type="entry name" value="Type-I_Cytokine_Rcpt"/>
</dbReference>
<evidence type="ECO:0000256" key="3">
    <source>
        <dbReference type="ARBA" id="ARBA00019818"/>
    </source>
</evidence>
<evidence type="ECO:0000256" key="11">
    <source>
        <dbReference type="ARBA" id="ARBA00023157"/>
    </source>
</evidence>
<evidence type="ECO:0000256" key="1">
    <source>
        <dbReference type="ARBA" id="ARBA00004479"/>
    </source>
</evidence>
<keyword evidence="5 14" id="KW-0479">Metal-binding</keyword>
<keyword evidence="10 14" id="KW-0472">Membrane</keyword>
<dbReference type="GO" id="GO:0046872">
    <property type="term" value="F:metal ion binding"/>
    <property type="evidence" value="ECO:0007669"/>
    <property type="project" value="UniProtKB-KW"/>
</dbReference>
<dbReference type="PROSITE" id="PS01352">
    <property type="entry name" value="HEMATOPO_REC_L_F1"/>
    <property type="match status" value="1"/>
</dbReference>
<feature type="domain" description="Fibronectin type-III" evidence="16">
    <location>
        <begin position="227"/>
        <end position="325"/>
    </location>
</feature>
<dbReference type="PANTHER" id="PTHR23036:SF86">
    <property type="entry name" value="PROLACTIN RECEPTOR"/>
    <property type="match status" value="1"/>
</dbReference>
<protein>
    <recommendedName>
        <fullName evidence="3 14">Prolactin receptor</fullName>
        <shortName evidence="14">PRL-R</shortName>
    </recommendedName>
</protein>
<evidence type="ECO:0000313" key="17">
    <source>
        <dbReference type="EMBL" id="KAG0115014.1"/>
    </source>
</evidence>
<comment type="domain">
    <text evidence="14">The WSXWS motif appears to be necessary for proper protein folding and thereby efficient intracellular transport and cell-surface receptor binding.</text>
</comment>
<feature type="domain" description="Fibronectin type-III" evidence="16">
    <location>
        <begin position="530"/>
        <end position="631"/>
    </location>
</feature>
<comment type="similarity">
    <text evidence="2 14">Belongs to the type I cytokine receptor family. Type 1 subfamily.</text>
</comment>
<feature type="compositionally biased region" description="Low complexity" evidence="15">
    <location>
        <begin position="885"/>
        <end position="898"/>
    </location>
</feature>
<feature type="region of interest" description="Disordered" evidence="15">
    <location>
        <begin position="884"/>
        <end position="903"/>
    </location>
</feature>
<evidence type="ECO:0000256" key="7">
    <source>
        <dbReference type="ARBA" id="ARBA00022737"/>
    </source>
</evidence>
<dbReference type="PANTHER" id="PTHR23036">
    <property type="entry name" value="CYTOKINE RECEPTOR"/>
    <property type="match status" value="1"/>
</dbReference>
<dbReference type="InterPro" id="IPR036116">
    <property type="entry name" value="FN3_sf"/>
</dbReference>
<feature type="domain" description="Fibronectin type-III" evidence="16">
    <location>
        <begin position="326"/>
        <end position="425"/>
    </location>
</feature>
<organism evidence="17">
    <name type="scientific">Lamprotornis superbus</name>
    <dbReference type="NCBI Taxonomy" id="245042"/>
    <lineage>
        <taxon>Eukaryota</taxon>
        <taxon>Metazoa</taxon>
        <taxon>Chordata</taxon>
        <taxon>Craniata</taxon>
        <taxon>Vertebrata</taxon>
        <taxon>Euteleostomi</taxon>
        <taxon>Archelosauria</taxon>
        <taxon>Archosauria</taxon>
        <taxon>Dinosauria</taxon>
        <taxon>Saurischia</taxon>
        <taxon>Theropoda</taxon>
        <taxon>Coelurosauria</taxon>
        <taxon>Aves</taxon>
        <taxon>Neognathae</taxon>
        <taxon>Neoaves</taxon>
        <taxon>Telluraves</taxon>
        <taxon>Australaves</taxon>
        <taxon>Passeriformes</taxon>
        <taxon>Sturnidae</taxon>
        <taxon>Lamprotornis</taxon>
    </lineage>
</organism>
<keyword evidence="8 14" id="KW-0862">Zinc</keyword>
<feature type="compositionally biased region" description="Polar residues" evidence="15">
    <location>
        <begin position="965"/>
        <end position="1010"/>
    </location>
</feature>
<dbReference type="PROSITE" id="PS50853">
    <property type="entry name" value="FN3"/>
    <property type="match status" value="4"/>
</dbReference>
<dbReference type="AlphaFoldDB" id="A0A835NH02"/>
<dbReference type="InterPro" id="IPR003528">
    <property type="entry name" value="Long_hematopoietin_rcpt_CS"/>
</dbReference>
<feature type="region of interest" description="Disordered" evidence="15">
    <location>
        <begin position="962"/>
        <end position="1023"/>
    </location>
</feature>
<dbReference type="GO" id="GO:0043235">
    <property type="term" value="C:receptor complex"/>
    <property type="evidence" value="ECO:0007669"/>
    <property type="project" value="TreeGrafter"/>
</dbReference>
<evidence type="ECO:0000256" key="14">
    <source>
        <dbReference type="RuleBase" id="RU365035"/>
    </source>
</evidence>
<feature type="transmembrane region" description="Helical" evidence="14">
    <location>
        <begin position="637"/>
        <end position="659"/>
    </location>
</feature>
<dbReference type="InterPro" id="IPR003961">
    <property type="entry name" value="FN3_dom"/>
</dbReference>
<dbReference type="CDD" id="cd00063">
    <property type="entry name" value="FN3"/>
    <property type="match status" value="3"/>
</dbReference>